<comment type="subcellular location">
    <subcellularLocation>
        <location evidence="1">Cell membrane</location>
    </subcellularLocation>
    <subcellularLocation>
        <location evidence="2">Cytoplasm</location>
        <location evidence="2">Cytosol</location>
    </subcellularLocation>
    <subcellularLocation>
        <location evidence="3">Endoplasmic reticulum membrane</location>
    </subcellularLocation>
</comment>
<keyword evidence="9" id="KW-0256">Endoplasmic reticulum</keyword>
<dbReference type="Pfam" id="PF01237">
    <property type="entry name" value="Oxysterol_BP"/>
    <property type="match status" value="1"/>
</dbReference>
<evidence type="ECO:0000259" key="17">
    <source>
        <dbReference type="PROSITE" id="PS50003"/>
    </source>
</evidence>
<accession>A0AAE0VW64</accession>
<evidence type="ECO:0000256" key="14">
    <source>
        <dbReference type="RuleBase" id="RU003845"/>
    </source>
</evidence>
<feature type="compositionally biased region" description="Basic and acidic residues" evidence="16">
    <location>
        <begin position="20"/>
        <end position="35"/>
    </location>
</feature>
<keyword evidence="12" id="KW-0472">Membrane</keyword>
<dbReference type="PANTHER" id="PTHR10972">
    <property type="entry name" value="OXYSTEROL-BINDING PROTEIN-RELATED"/>
    <property type="match status" value="1"/>
</dbReference>
<keyword evidence="19" id="KW-1185">Reference proteome</keyword>
<evidence type="ECO:0000256" key="9">
    <source>
        <dbReference type="ARBA" id="ARBA00022824"/>
    </source>
</evidence>
<evidence type="ECO:0000256" key="7">
    <source>
        <dbReference type="ARBA" id="ARBA00022490"/>
    </source>
</evidence>
<evidence type="ECO:0000256" key="12">
    <source>
        <dbReference type="ARBA" id="ARBA00023136"/>
    </source>
</evidence>
<feature type="compositionally biased region" description="Polar residues" evidence="16">
    <location>
        <begin position="542"/>
        <end position="551"/>
    </location>
</feature>
<feature type="domain" description="PH" evidence="17">
    <location>
        <begin position="102"/>
        <end position="197"/>
    </location>
</feature>
<feature type="compositionally biased region" description="Polar residues" evidence="16">
    <location>
        <begin position="1"/>
        <end position="19"/>
    </location>
</feature>
<dbReference type="GO" id="GO:0006699">
    <property type="term" value="P:bile acid biosynthetic process"/>
    <property type="evidence" value="ECO:0007669"/>
    <property type="project" value="UniProtKB-ARBA"/>
</dbReference>
<feature type="region of interest" description="Disordered" evidence="16">
    <location>
        <begin position="1"/>
        <end position="81"/>
    </location>
</feature>
<dbReference type="FunFam" id="2.40.160.120:FF:000001">
    <property type="entry name" value="Oxysterol-binding protein"/>
    <property type="match status" value="1"/>
</dbReference>
<protein>
    <recommendedName>
        <fullName evidence="14">Oxysterol-binding protein</fullName>
    </recommendedName>
</protein>
<reference evidence="18" key="2">
    <citation type="journal article" date="2021" name="Genome Biol. Evol.">
        <title>Developing a high-quality reference genome for a parasitic bivalve with doubly uniparental inheritance (Bivalvia: Unionida).</title>
        <authorList>
            <person name="Smith C.H."/>
        </authorList>
    </citation>
    <scope>NUCLEOTIDE SEQUENCE</scope>
    <source>
        <strain evidence="18">CHS0354</strain>
        <tissue evidence="18">Mantle</tissue>
    </source>
</reference>
<dbReference type="CDD" id="cd13287">
    <property type="entry name" value="PH_ORP3_ORP6_ORP7"/>
    <property type="match status" value="1"/>
</dbReference>
<dbReference type="GO" id="GO:0005886">
    <property type="term" value="C:plasma membrane"/>
    <property type="evidence" value="ECO:0007669"/>
    <property type="project" value="UniProtKB-SubCell"/>
</dbReference>
<dbReference type="GO" id="GO:0005789">
    <property type="term" value="C:endoplasmic reticulum membrane"/>
    <property type="evidence" value="ECO:0007669"/>
    <property type="project" value="UniProtKB-SubCell"/>
</dbReference>
<evidence type="ECO:0000256" key="8">
    <source>
        <dbReference type="ARBA" id="ARBA00022553"/>
    </source>
</evidence>
<feature type="region of interest" description="Disordered" evidence="16">
    <location>
        <begin position="515"/>
        <end position="570"/>
    </location>
</feature>
<keyword evidence="6" id="KW-1003">Cell membrane</keyword>
<dbReference type="InterPro" id="IPR041680">
    <property type="entry name" value="PH_8"/>
</dbReference>
<dbReference type="Gene3D" id="2.40.160.120">
    <property type="match status" value="1"/>
</dbReference>
<feature type="compositionally biased region" description="Polar residues" evidence="16">
    <location>
        <begin position="332"/>
        <end position="342"/>
    </location>
</feature>
<evidence type="ECO:0000256" key="16">
    <source>
        <dbReference type="SAM" id="MobiDB-lite"/>
    </source>
</evidence>
<keyword evidence="10 14" id="KW-0445">Lipid transport</keyword>
<dbReference type="GO" id="GO:0120015">
    <property type="term" value="F:sterol transfer activity"/>
    <property type="evidence" value="ECO:0007669"/>
    <property type="project" value="UniProtKB-ARBA"/>
</dbReference>
<name>A0AAE0VW64_9BIVA</name>
<dbReference type="InterPro" id="IPR000648">
    <property type="entry name" value="Oxysterol-bd"/>
</dbReference>
<comment type="similarity">
    <text evidence="4 13">Belongs to the OSBP family.</text>
</comment>
<dbReference type="GO" id="GO:0005829">
    <property type="term" value="C:cytosol"/>
    <property type="evidence" value="ECO:0007669"/>
    <property type="project" value="UniProtKB-SubCell"/>
</dbReference>
<dbReference type="PROSITE" id="PS01013">
    <property type="entry name" value="OSBP"/>
    <property type="match status" value="1"/>
</dbReference>
<evidence type="ECO:0000256" key="3">
    <source>
        <dbReference type="ARBA" id="ARBA00004586"/>
    </source>
</evidence>
<evidence type="ECO:0000256" key="4">
    <source>
        <dbReference type="ARBA" id="ARBA00008842"/>
    </source>
</evidence>
<comment type="caution">
    <text evidence="18">The sequence shown here is derived from an EMBL/GenBank/DDBJ whole genome shotgun (WGS) entry which is preliminary data.</text>
</comment>
<dbReference type="PANTHER" id="PTHR10972:SF203">
    <property type="entry name" value="OXYSTEROL-BINDING PROTEIN HOMOLOG 3"/>
    <property type="match status" value="1"/>
</dbReference>
<dbReference type="EMBL" id="JAEAOA010002059">
    <property type="protein sequence ID" value="KAK3592351.1"/>
    <property type="molecule type" value="Genomic_DNA"/>
</dbReference>
<dbReference type="Proteomes" id="UP001195483">
    <property type="component" value="Unassembled WGS sequence"/>
</dbReference>
<dbReference type="GO" id="GO:0097038">
    <property type="term" value="C:perinuclear endoplasmic reticulum"/>
    <property type="evidence" value="ECO:0007669"/>
    <property type="project" value="TreeGrafter"/>
</dbReference>
<dbReference type="PROSITE" id="PS50003">
    <property type="entry name" value="PH_DOMAIN"/>
    <property type="match status" value="1"/>
</dbReference>
<feature type="region of interest" description="Disordered" evidence="16">
    <location>
        <begin position="301"/>
        <end position="343"/>
    </location>
</feature>
<evidence type="ECO:0000256" key="1">
    <source>
        <dbReference type="ARBA" id="ARBA00004236"/>
    </source>
</evidence>
<dbReference type="Pfam" id="PF15409">
    <property type="entry name" value="PH_8"/>
    <property type="match status" value="1"/>
</dbReference>
<keyword evidence="8" id="KW-0597">Phosphoprotein</keyword>
<evidence type="ECO:0000256" key="15">
    <source>
        <dbReference type="SAM" id="Coils"/>
    </source>
</evidence>
<keyword evidence="5 14" id="KW-0813">Transport</keyword>
<reference evidence="18" key="3">
    <citation type="submission" date="2023-05" db="EMBL/GenBank/DDBJ databases">
        <authorList>
            <person name="Smith C.H."/>
        </authorList>
    </citation>
    <scope>NUCLEOTIDE SEQUENCE</scope>
    <source>
        <strain evidence="18">CHS0354</strain>
        <tissue evidence="18">Mantle</tissue>
    </source>
</reference>
<feature type="compositionally biased region" description="Basic residues" evidence="16">
    <location>
        <begin position="322"/>
        <end position="331"/>
    </location>
</feature>
<dbReference type="SMART" id="SM00233">
    <property type="entry name" value="PH"/>
    <property type="match status" value="1"/>
</dbReference>
<dbReference type="FunFam" id="2.30.29.30:FF:000011">
    <property type="entry name" value="Oxysterol-binding protein"/>
    <property type="match status" value="1"/>
</dbReference>
<dbReference type="SUPFAM" id="SSF50729">
    <property type="entry name" value="PH domain-like"/>
    <property type="match status" value="1"/>
</dbReference>
<dbReference type="InterPro" id="IPR001849">
    <property type="entry name" value="PH_domain"/>
</dbReference>
<dbReference type="InterPro" id="IPR018494">
    <property type="entry name" value="Oxysterol-bd_CS"/>
</dbReference>
<evidence type="ECO:0000256" key="5">
    <source>
        <dbReference type="ARBA" id="ARBA00022448"/>
    </source>
</evidence>
<dbReference type="Gene3D" id="2.30.29.30">
    <property type="entry name" value="Pleckstrin-homology domain (PH domain)/Phosphotyrosine-binding domain (PTB)"/>
    <property type="match status" value="1"/>
</dbReference>
<evidence type="ECO:0000256" key="11">
    <source>
        <dbReference type="ARBA" id="ARBA00023121"/>
    </source>
</evidence>
<evidence type="ECO:0000256" key="10">
    <source>
        <dbReference type="ARBA" id="ARBA00023055"/>
    </source>
</evidence>
<keyword evidence="7" id="KW-0963">Cytoplasm</keyword>
<feature type="coiled-coil region" evidence="15">
    <location>
        <begin position="267"/>
        <end position="294"/>
    </location>
</feature>
<proteinExistence type="inferred from homology"/>
<dbReference type="AlphaFoldDB" id="A0AAE0VW64"/>
<dbReference type="InterPro" id="IPR037239">
    <property type="entry name" value="OSBP_sf"/>
</dbReference>
<evidence type="ECO:0000256" key="6">
    <source>
        <dbReference type="ARBA" id="ARBA00022475"/>
    </source>
</evidence>
<dbReference type="InterPro" id="IPR011993">
    <property type="entry name" value="PH-like_dom_sf"/>
</dbReference>
<feature type="compositionally biased region" description="Acidic residues" evidence="16">
    <location>
        <begin position="531"/>
        <end position="541"/>
    </location>
</feature>
<dbReference type="GO" id="GO:0005634">
    <property type="term" value="C:nucleus"/>
    <property type="evidence" value="ECO:0007669"/>
    <property type="project" value="UniProtKB-ARBA"/>
</dbReference>
<evidence type="ECO:0000313" key="18">
    <source>
        <dbReference type="EMBL" id="KAK3592351.1"/>
    </source>
</evidence>
<organism evidence="18 19">
    <name type="scientific">Potamilus streckersoni</name>
    <dbReference type="NCBI Taxonomy" id="2493646"/>
    <lineage>
        <taxon>Eukaryota</taxon>
        <taxon>Metazoa</taxon>
        <taxon>Spiralia</taxon>
        <taxon>Lophotrochozoa</taxon>
        <taxon>Mollusca</taxon>
        <taxon>Bivalvia</taxon>
        <taxon>Autobranchia</taxon>
        <taxon>Heteroconchia</taxon>
        <taxon>Palaeoheterodonta</taxon>
        <taxon>Unionida</taxon>
        <taxon>Unionoidea</taxon>
        <taxon>Unionidae</taxon>
        <taxon>Ambleminae</taxon>
        <taxon>Lampsilini</taxon>
        <taxon>Potamilus</taxon>
    </lineage>
</organism>
<feature type="region of interest" description="Disordered" evidence="16">
    <location>
        <begin position="471"/>
        <end position="503"/>
    </location>
</feature>
<keyword evidence="15" id="KW-0175">Coiled coil</keyword>
<feature type="compositionally biased region" description="Low complexity" evidence="16">
    <location>
        <begin position="471"/>
        <end position="490"/>
    </location>
</feature>
<dbReference type="GO" id="GO:0015485">
    <property type="term" value="F:cholesterol binding"/>
    <property type="evidence" value="ECO:0007669"/>
    <property type="project" value="TreeGrafter"/>
</dbReference>
<evidence type="ECO:0000256" key="2">
    <source>
        <dbReference type="ARBA" id="ARBA00004514"/>
    </source>
</evidence>
<gene>
    <name evidence="18" type="ORF">CHS0354_035100</name>
</gene>
<dbReference type="SUPFAM" id="SSF144000">
    <property type="entry name" value="Oxysterol-binding protein-like"/>
    <property type="match status" value="1"/>
</dbReference>
<evidence type="ECO:0000313" key="19">
    <source>
        <dbReference type="Proteomes" id="UP001195483"/>
    </source>
</evidence>
<evidence type="ECO:0000256" key="13">
    <source>
        <dbReference type="RuleBase" id="RU003844"/>
    </source>
</evidence>
<dbReference type="Gene3D" id="3.30.70.3490">
    <property type="match status" value="1"/>
</dbReference>
<keyword evidence="11" id="KW-0446">Lipid-binding</keyword>
<reference evidence="18" key="1">
    <citation type="journal article" date="2021" name="Genome Biol. Evol.">
        <title>A High-Quality Reference Genome for a Parasitic Bivalve with Doubly Uniparental Inheritance (Bivalvia: Unionida).</title>
        <authorList>
            <person name="Smith C.H."/>
        </authorList>
    </citation>
    <scope>NUCLEOTIDE SEQUENCE</scope>
    <source>
        <strain evidence="18">CHS0354</strain>
    </source>
</reference>
<sequence>MSVNKGSTISDKSQLPTSDRSPRPERKKEFRHTDSESSDSEASEDSVNNNNSDLHTNSVQDVAVADNKSTPVKGQKSRKSRLRRQWEILEGLKDGQRCDKKPEKFQGHLSKRRRWPLKGWHKRYFFLDNGLLYYAKSATDIQKGKHHGFIDIGLSVVAHKRQRRRVDIDAEELVYHIKMKDTQTFDQWLEKLRHHRLYRQHEIAFGTKETPRLTEITSPTEDLPPLTASVNLPEHSLEFQLKHELSRKSSIKGQDRVAAWVLDTQGFEQCDKELTEAQNLLSELSEELDHIRSIPFTAFSSEQGESENSDKKKVKSLLIRGGSKRKDHKRNSSIAESVVSSPPHSPLINDTPVFLDIGPIHGSASNPNLLSMESNRFAGLPAFSSHQQRIHEMKLQEKFLKNANKVHSSLKSLFHVIKTERDRLRQAVELNAVPTGLSTPTTVTSLKQTLTDVCKQNKELRARLSKIHTESSLSDLHLTSTSPPSPGVTSSREHRLLSQSMSADSVSEYYDAMEDTVESLSDTSSEHSDEASSDISDENDTELSTAQSASEENILEKFQTGRRSKLPVPKTDEGDVNLWNLLFRNIGKDLTKISMPVTLNEPLGMLQRLCEELEYSELLDKATEFDDPYERMVYVAAFAVSSYASSCYRAGYKPFNPLLGETYECVREDKGWRFIAEQVSHHPPISACYCDSKNFLLWQDIRIKTKFWGKSMEIQPVGHVNLFLPKFNEHYRWNKVTTCVHNLLGGQRWVDQFGEMTISNGGIICKLTFTKASNIYQVQKRHEVYGHIVNPEGRVVHHLFGKWNEALYCGQAQSARCIWRPGAMPDNHELYYGFTRFAIELNEILPDEARLLPPTDSRFRPDQRLLEEGNINGAEEEKKRVEHLQRERRKEAPNHQSRWFKKVGEDGNERYEYIGKYWEMKKDPGFMKMTFVKLW</sequence>